<protein>
    <submittedName>
        <fullName evidence="3">Secreted protein</fullName>
    </submittedName>
</protein>
<dbReference type="AlphaFoldDB" id="A0A915EXA1"/>
<evidence type="ECO:0000313" key="3">
    <source>
        <dbReference type="WBParaSite" id="maker-E.canG7_contigs_0137-snap-gene-0.14-mRNA-1"/>
    </source>
</evidence>
<reference evidence="3" key="1">
    <citation type="submission" date="2022-11" db="UniProtKB">
        <authorList>
            <consortium name="WormBaseParasite"/>
        </authorList>
    </citation>
    <scope>IDENTIFICATION</scope>
</reference>
<feature type="signal peptide" evidence="1">
    <location>
        <begin position="1"/>
        <end position="21"/>
    </location>
</feature>
<evidence type="ECO:0000256" key="1">
    <source>
        <dbReference type="SAM" id="SignalP"/>
    </source>
</evidence>
<dbReference type="WBParaSite" id="maker-E.canG7_contigs_0137-snap-gene-0.14-mRNA-1">
    <property type="protein sequence ID" value="maker-E.canG7_contigs_0137-snap-gene-0.14-mRNA-1"/>
    <property type="gene ID" value="EcG7_06161"/>
</dbReference>
<name>A0A915EXA1_9CEST</name>
<proteinExistence type="predicted"/>
<sequence length="93" mass="10578">MYIILLRLWCTTACLFSLCLSSSLLVAIMGVSQLNCQRRINRFVGVCAALTELMAKWLLYCINYGEKEGGKDGMQELDVVKKGHKLKVNFMRQ</sequence>
<dbReference type="Proteomes" id="UP000887562">
    <property type="component" value="Unplaced"/>
</dbReference>
<evidence type="ECO:0000313" key="2">
    <source>
        <dbReference type="Proteomes" id="UP000887562"/>
    </source>
</evidence>
<accession>A0A915EXA1</accession>
<organism evidence="2 3">
    <name type="scientific">Echinococcus canadensis</name>
    <dbReference type="NCBI Taxonomy" id="519352"/>
    <lineage>
        <taxon>Eukaryota</taxon>
        <taxon>Metazoa</taxon>
        <taxon>Spiralia</taxon>
        <taxon>Lophotrochozoa</taxon>
        <taxon>Platyhelminthes</taxon>
        <taxon>Cestoda</taxon>
        <taxon>Eucestoda</taxon>
        <taxon>Cyclophyllidea</taxon>
        <taxon>Taeniidae</taxon>
        <taxon>Echinococcus</taxon>
        <taxon>Echinococcus canadensis group</taxon>
    </lineage>
</organism>
<keyword evidence="1" id="KW-0732">Signal</keyword>
<keyword evidence="2" id="KW-1185">Reference proteome</keyword>
<feature type="chain" id="PRO_5037609698" evidence="1">
    <location>
        <begin position="22"/>
        <end position="93"/>
    </location>
</feature>